<organism evidence="1">
    <name type="scientific">Candidatus Kentrum sp. UNK</name>
    <dbReference type="NCBI Taxonomy" id="2126344"/>
    <lineage>
        <taxon>Bacteria</taxon>
        <taxon>Pseudomonadati</taxon>
        <taxon>Pseudomonadota</taxon>
        <taxon>Gammaproteobacteria</taxon>
        <taxon>Candidatus Kentrum</taxon>
    </lineage>
</organism>
<protein>
    <submittedName>
        <fullName evidence="1">Uncharacterized protein</fullName>
    </submittedName>
</protein>
<gene>
    <name evidence="1" type="ORF">BECKUNK1418G_GA0071005_11973</name>
    <name evidence="2" type="ORF">BECKUNK1418H_GA0071006_11934</name>
</gene>
<evidence type="ECO:0000313" key="1">
    <source>
        <dbReference type="EMBL" id="VFK68110.1"/>
    </source>
</evidence>
<evidence type="ECO:0000313" key="2">
    <source>
        <dbReference type="EMBL" id="VFK73366.1"/>
    </source>
</evidence>
<dbReference type="AlphaFoldDB" id="A0A451APZ6"/>
<dbReference type="EMBL" id="CAADFZ010000197">
    <property type="protein sequence ID" value="VFK68110.1"/>
    <property type="molecule type" value="Genomic_DNA"/>
</dbReference>
<reference evidence="1" key="1">
    <citation type="submission" date="2019-02" db="EMBL/GenBank/DDBJ databases">
        <authorList>
            <person name="Gruber-Vodicka R. H."/>
            <person name="Seah K. B. B."/>
        </authorList>
    </citation>
    <scope>NUCLEOTIDE SEQUENCE</scope>
    <source>
        <strain evidence="2">BECK_BY19</strain>
        <strain evidence="1">BECK_BY8</strain>
    </source>
</reference>
<dbReference type="EMBL" id="CAADGD010000193">
    <property type="protein sequence ID" value="VFK73366.1"/>
    <property type="molecule type" value="Genomic_DNA"/>
</dbReference>
<sequence length="57" mass="6806">MLSFFKDFYYHRVTNLTFMKRVLITPENETTTLVGRVELRVTRQKCIKGLRRSLARA</sequence>
<proteinExistence type="predicted"/>
<accession>A0A451APZ6</accession>
<name>A0A451APZ6_9GAMM</name>